<feature type="transmembrane region" description="Helical" evidence="5">
    <location>
        <begin position="136"/>
        <end position="161"/>
    </location>
</feature>
<dbReference type="GO" id="GO:0016020">
    <property type="term" value="C:membrane"/>
    <property type="evidence" value="ECO:0007669"/>
    <property type="project" value="UniProtKB-SubCell"/>
</dbReference>
<dbReference type="Gene3D" id="1.20.1740.10">
    <property type="entry name" value="Amino acid/polyamine transporter I"/>
    <property type="match status" value="1"/>
</dbReference>
<evidence type="ECO:0000256" key="4">
    <source>
        <dbReference type="ARBA" id="ARBA00023136"/>
    </source>
</evidence>
<sequence>MLPGEIKQNNINTETIATESINCISTRTNSISINTTDSFDEYETPIEYNVQRKLVNRYVQLISISGIIGTALFVSIGKALYHGGSGSLLLGFAIWCLPILAITVSTAEMVCYLPINSPFLRMAQRCCDKSLGRMAAWNFWFLQCVQIPFEIVAVNTIIHYWRTDYSPAIPLCVQVALYLLISIFAVRYYGEIEFWLALWKIILAVGLFFFTLITMCGGNPLRDAYGFRNFKKNSFKKYYPTGIAPTDPNHGEGVYIFQGLLACIIQGSFTIAGPEYVSMIAGETKTPRKILPIAFKQVFIRLTVLFLGGCLCIGIVCNSTDPSLTAAINESRPGAGSSPYVIAMNNLKIKVLPDIVNAALITAAFSAGNAYTYCSSRSLYGMALDGYVPKIFTKCNRYGVPIYCVLVSLCWGALSFLQLGENSAIVLNWIINFITASQLINFFILCIIYLKFRASYNYQKFKMGVKLPDLPFKSWGQPYTALFGCVCTFVMIFLQGYSVFFKENWNIRDFLFCYIMVFIDIGIYLFYKLFYFKMGRNDKFVPLDKVDLITGLKEIELHELDHGFDRFRFFYNGEITNGSNSIIMEQDPSIIADNKKKVLERFNIEEVERLDSCDNNSISNRT</sequence>
<reference evidence="8" key="1">
    <citation type="submission" date="2018-06" db="EMBL/GenBank/DDBJ databases">
        <authorList>
            <person name="Guldener U."/>
        </authorList>
    </citation>
    <scope>NUCLEOTIDE SEQUENCE [LARGE SCALE GENOMIC DNA]</scope>
    <source>
        <strain evidence="8">UTAD17</strain>
    </source>
</reference>
<name>A0A376B7B6_9ASCO</name>
<keyword evidence="2 5" id="KW-0812">Transmembrane</keyword>
<feature type="transmembrane region" description="Helical" evidence="5">
    <location>
        <begin position="298"/>
        <end position="316"/>
    </location>
</feature>
<feature type="transmembrane region" description="Helical" evidence="5">
    <location>
        <begin position="255"/>
        <end position="277"/>
    </location>
</feature>
<feature type="transmembrane region" description="Helical" evidence="5">
    <location>
        <begin position="429"/>
        <end position="450"/>
    </location>
</feature>
<feature type="transmembrane region" description="Helical" evidence="5">
    <location>
        <begin position="92"/>
        <end position="115"/>
    </location>
</feature>
<evidence type="ECO:0000256" key="1">
    <source>
        <dbReference type="ARBA" id="ARBA00004141"/>
    </source>
</evidence>
<dbReference type="InterPro" id="IPR004841">
    <property type="entry name" value="AA-permease/SLC12A_dom"/>
</dbReference>
<organism evidence="7 8">
    <name type="scientific">Saccharomycodes ludwigii</name>
    <dbReference type="NCBI Taxonomy" id="36035"/>
    <lineage>
        <taxon>Eukaryota</taxon>
        <taxon>Fungi</taxon>
        <taxon>Dikarya</taxon>
        <taxon>Ascomycota</taxon>
        <taxon>Saccharomycotina</taxon>
        <taxon>Saccharomycetes</taxon>
        <taxon>Saccharomycodales</taxon>
        <taxon>Saccharomycodaceae</taxon>
        <taxon>Saccharomycodes</taxon>
    </lineage>
</organism>
<accession>A0A376B7B6</accession>
<proteinExistence type="predicted"/>
<keyword evidence="4 5" id="KW-0472">Membrane</keyword>
<dbReference type="InterPro" id="IPR050524">
    <property type="entry name" value="APC_YAT"/>
</dbReference>
<protein>
    <submittedName>
        <fullName evidence="7">Related to General amino acid permease AGP2</fullName>
    </submittedName>
</protein>
<keyword evidence="8" id="KW-1185">Reference proteome</keyword>
<gene>
    <name evidence="7" type="ORF">SCODWIG_02282</name>
</gene>
<feature type="transmembrane region" description="Helical" evidence="5">
    <location>
        <begin position="395"/>
        <end position="417"/>
    </location>
</feature>
<dbReference type="VEuPathDB" id="FungiDB:SCODWIG_02282"/>
<feature type="transmembrane region" description="Helical" evidence="5">
    <location>
        <begin position="201"/>
        <end position="221"/>
    </location>
</feature>
<feature type="transmembrane region" description="Helical" evidence="5">
    <location>
        <begin position="479"/>
        <end position="501"/>
    </location>
</feature>
<dbReference type="Proteomes" id="UP000262825">
    <property type="component" value="Unassembled WGS sequence"/>
</dbReference>
<dbReference type="PANTHER" id="PTHR43341:SF15">
    <property type="entry name" value="GENERAL AMINO ACID PERMEASE AGP2"/>
    <property type="match status" value="1"/>
</dbReference>
<keyword evidence="3 5" id="KW-1133">Transmembrane helix</keyword>
<feature type="transmembrane region" description="Helical" evidence="5">
    <location>
        <begin position="58"/>
        <end position="80"/>
    </location>
</feature>
<evidence type="ECO:0000259" key="6">
    <source>
        <dbReference type="Pfam" id="PF00324"/>
    </source>
</evidence>
<evidence type="ECO:0000313" key="8">
    <source>
        <dbReference type="Proteomes" id="UP000262825"/>
    </source>
</evidence>
<evidence type="ECO:0000256" key="3">
    <source>
        <dbReference type="ARBA" id="ARBA00022989"/>
    </source>
</evidence>
<evidence type="ECO:0000256" key="2">
    <source>
        <dbReference type="ARBA" id="ARBA00022692"/>
    </source>
</evidence>
<dbReference type="PANTHER" id="PTHR43341">
    <property type="entry name" value="AMINO ACID PERMEASE"/>
    <property type="match status" value="1"/>
</dbReference>
<feature type="transmembrane region" description="Helical" evidence="5">
    <location>
        <begin position="355"/>
        <end position="374"/>
    </location>
</feature>
<comment type="subcellular location">
    <subcellularLocation>
        <location evidence="1">Membrane</location>
        <topology evidence="1">Multi-pass membrane protein</topology>
    </subcellularLocation>
</comment>
<dbReference type="GO" id="GO:0015171">
    <property type="term" value="F:amino acid transmembrane transporter activity"/>
    <property type="evidence" value="ECO:0007669"/>
    <property type="project" value="TreeGrafter"/>
</dbReference>
<dbReference type="EMBL" id="UFAJ01000378">
    <property type="protein sequence ID" value="SSD60521.1"/>
    <property type="molecule type" value="Genomic_DNA"/>
</dbReference>
<evidence type="ECO:0000313" key="7">
    <source>
        <dbReference type="EMBL" id="SSD60521.1"/>
    </source>
</evidence>
<dbReference type="AlphaFoldDB" id="A0A376B7B6"/>
<feature type="transmembrane region" description="Helical" evidence="5">
    <location>
        <begin position="167"/>
        <end position="189"/>
    </location>
</feature>
<evidence type="ECO:0000256" key="5">
    <source>
        <dbReference type="SAM" id="Phobius"/>
    </source>
</evidence>
<feature type="domain" description="Amino acid permease/ SLC12A" evidence="6">
    <location>
        <begin position="59"/>
        <end position="530"/>
    </location>
</feature>
<feature type="transmembrane region" description="Helical" evidence="5">
    <location>
        <begin position="507"/>
        <end position="527"/>
    </location>
</feature>
<dbReference type="Pfam" id="PF00324">
    <property type="entry name" value="AA_permease"/>
    <property type="match status" value="1"/>
</dbReference>